<dbReference type="SMART" id="SM00248">
    <property type="entry name" value="ANK"/>
    <property type="match status" value="6"/>
</dbReference>
<name>A0AAJ6YJT3_9HYME</name>
<dbReference type="PANTHER" id="PTHR24174:SF1">
    <property type="entry name" value="IP14385P"/>
    <property type="match status" value="1"/>
</dbReference>
<dbReference type="PROSITE" id="PS50297">
    <property type="entry name" value="ANK_REP_REGION"/>
    <property type="match status" value="5"/>
</dbReference>
<feature type="repeat" description="ANK" evidence="3">
    <location>
        <begin position="48"/>
        <end position="80"/>
    </location>
</feature>
<evidence type="ECO:0000313" key="6">
    <source>
        <dbReference type="RefSeq" id="XP_011499362.1"/>
    </source>
</evidence>
<dbReference type="Gene3D" id="1.25.40.20">
    <property type="entry name" value="Ankyrin repeat-containing domain"/>
    <property type="match status" value="3"/>
</dbReference>
<evidence type="ECO:0000256" key="1">
    <source>
        <dbReference type="ARBA" id="ARBA00022737"/>
    </source>
</evidence>
<dbReference type="AlphaFoldDB" id="A0AAJ6YJT3"/>
<dbReference type="GO" id="GO:0005829">
    <property type="term" value="C:cytosol"/>
    <property type="evidence" value="ECO:0007669"/>
    <property type="project" value="TreeGrafter"/>
</dbReference>
<feature type="region of interest" description="Disordered" evidence="4">
    <location>
        <begin position="285"/>
        <end position="327"/>
    </location>
</feature>
<dbReference type="InterPro" id="IPR036770">
    <property type="entry name" value="Ankyrin_rpt-contain_sf"/>
</dbReference>
<dbReference type="PRINTS" id="PR01415">
    <property type="entry name" value="ANKYRIN"/>
</dbReference>
<proteinExistence type="predicted"/>
<sequence>MGKDQELLEAARNGNVAVVEKILWQRAKRSGPLASLRRGPGANVQDSSGYSALHHAALNGHKDVVKLLLHHEASTNIVDAKGSSPLHLAAWSGSSEIVRLILSQGPSIPNVNLTTKDNETALHCAAQYGHTEVVEQLLQYRCDSSIRNNRGESALDLAAQYGRLETVELLVRTHPELIESLRSSSASLIFPHTPLHLASRNGHRACVEVLLVAGVYVNTRTSAGTAMHEAALCGKMEVVRTLLDRGVDLTIKDSRDNTVLDLLSQFPAHVTQDITAVIKKHRTSSGIESDADSEHLPPIPVQSNDSLGSPYENVQSGDEFSLEEGSSPTRWQIYHKPRDSDNGVSANSTIALGSDSTALPNLCEVLPIPSTLMDTRESCASEDQLSLMLPEKYYGGKESDQLSISSSSSIGGPSSRERRCLPDSSSSGIYLPMTPLSNSQYSLTSSNKISNGVTLSTLQPPKKPPRRNLSVSPIHLQTDMTYSAESHIVRKDYDYLFLAHSGSCKWTEEEQSQEHNKILRRIYHRADQYVDMKSQEQQQKETQEKCVETEFRVDTSITYVLENRPMRITNSDKKLHKHMYGHSKYENCHIDSMLVAENSPKSKNVHDPEEIFVSNAVLTLKSSQECLVEEKLNHSRESQIKISEKYLKRMQILLPTSPTHYIQPPTPDHPPPSAIQAEESIHERIRPLSQVYKRRSRDMETETEEELLQFPASDSLNASSGSLSLASIFDKSMSTDNVEEYFGDMPFAGNQQQQHHTLGCTA</sequence>
<dbReference type="KEGG" id="csol:105363390"/>
<dbReference type="Pfam" id="PF12796">
    <property type="entry name" value="Ank_2"/>
    <property type="match status" value="3"/>
</dbReference>
<keyword evidence="2 3" id="KW-0040">ANK repeat</keyword>
<dbReference type="GeneID" id="105363390"/>
<feature type="repeat" description="ANK" evidence="3">
    <location>
        <begin position="117"/>
        <end position="149"/>
    </location>
</feature>
<dbReference type="InterPro" id="IPR002110">
    <property type="entry name" value="Ankyrin_rpt"/>
</dbReference>
<evidence type="ECO:0000256" key="4">
    <source>
        <dbReference type="SAM" id="MobiDB-lite"/>
    </source>
</evidence>
<gene>
    <name evidence="6" type="primary">LOC105363390</name>
</gene>
<protein>
    <submittedName>
        <fullName evidence="6">Caskin-2-like</fullName>
    </submittedName>
</protein>
<keyword evidence="1" id="KW-0677">Repeat</keyword>
<dbReference type="RefSeq" id="XP_011499362.1">
    <property type="nucleotide sequence ID" value="XM_011501060.1"/>
</dbReference>
<dbReference type="InterPro" id="IPR033635">
    <property type="entry name" value="ANKS1/Caskin"/>
</dbReference>
<feature type="repeat" description="ANK" evidence="3">
    <location>
        <begin position="222"/>
        <end position="254"/>
    </location>
</feature>
<evidence type="ECO:0000256" key="2">
    <source>
        <dbReference type="ARBA" id="ARBA00023043"/>
    </source>
</evidence>
<dbReference type="Proteomes" id="UP000695007">
    <property type="component" value="Unplaced"/>
</dbReference>
<evidence type="ECO:0000256" key="3">
    <source>
        <dbReference type="PROSITE-ProRule" id="PRU00023"/>
    </source>
</evidence>
<feature type="compositionally biased region" description="Polar residues" evidence="4">
    <location>
        <begin position="301"/>
        <end position="327"/>
    </location>
</feature>
<evidence type="ECO:0000313" key="5">
    <source>
        <dbReference type="Proteomes" id="UP000695007"/>
    </source>
</evidence>
<feature type="repeat" description="ANK" evidence="3">
    <location>
        <begin position="81"/>
        <end position="113"/>
    </location>
</feature>
<dbReference type="PANTHER" id="PTHR24174">
    <property type="entry name" value="ANKYRIN REPEAT AND STERILE ALPHA MOTIF DOMAIN-CONTAINING PROTEIN 1"/>
    <property type="match status" value="1"/>
</dbReference>
<feature type="repeat" description="ANK" evidence="3">
    <location>
        <begin position="190"/>
        <end position="222"/>
    </location>
</feature>
<accession>A0AAJ6YJT3</accession>
<keyword evidence="5" id="KW-1185">Reference proteome</keyword>
<reference evidence="6" key="1">
    <citation type="submission" date="2025-08" db="UniProtKB">
        <authorList>
            <consortium name="RefSeq"/>
        </authorList>
    </citation>
    <scope>IDENTIFICATION</scope>
</reference>
<dbReference type="SUPFAM" id="SSF48403">
    <property type="entry name" value="Ankyrin repeat"/>
    <property type="match status" value="1"/>
</dbReference>
<feature type="region of interest" description="Disordered" evidence="4">
    <location>
        <begin position="398"/>
        <end position="427"/>
    </location>
</feature>
<feature type="compositionally biased region" description="Low complexity" evidence="4">
    <location>
        <begin position="403"/>
        <end position="414"/>
    </location>
</feature>
<dbReference type="PROSITE" id="PS50088">
    <property type="entry name" value="ANK_REPEAT"/>
    <property type="match status" value="5"/>
</dbReference>
<organism evidence="5 6">
    <name type="scientific">Ceratosolen solmsi marchali</name>
    <dbReference type="NCBI Taxonomy" id="326594"/>
    <lineage>
        <taxon>Eukaryota</taxon>
        <taxon>Metazoa</taxon>
        <taxon>Ecdysozoa</taxon>
        <taxon>Arthropoda</taxon>
        <taxon>Hexapoda</taxon>
        <taxon>Insecta</taxon>
        <taxon>Pterygota</taxon>
        <taxon>Neoptera</taxon>
        <taxon>Endopterygota</taxon>
        <taxon>Hymenoptera</taxon>
        <taxon>Apocrita</taxon>
        <taxon>Proctotrupomorpha</taxon>
        <taxon>Chalcidoidea</taxon>
        <taxon>Agaonidae</taxon>
        <taxon>Agaoninae</taxon>
        <taxon>Ceratosolen</taxon>
    </lineage>
</organism>